<comment type="caution">
    <text evidence="3">The sequence shown here is derived from an EMBL/GenBank/DDBJ whole genome shotgun (WGS) entry which is preliminary data.</text>
</comment>
<feature type="region of interest" description="Disordered" evidence="1">
    <location>
        <begin position="66"/>
        <end position="95"/>
    </location>
</feature>
<dbReference type="EMBL" id="VTUZ01000135">
    <property type="protein sequence ID" value="KAA0995534.1"/>
    <property type="molecule type" value="Genomic_DNA"/>
</dbReference>
<protein>
    <submittedName>
        <fullName evidence="3">DUF4158 domain-containing protein</fullName>
    </submittedName>
</protein>
<proteinExistence type="predicted"/>
<sequence>MEHWQVTYLGIRQIPRELTEFDLATFFTFSTKERALIEARRGELYRLAVALHIGFIRMSGRTLDAYKPGSQSALESPWRATGSRSTRSRHAADAV</sequence>
<dbReference type="AlphaFoldDB" id="A0A5B0FWH9"/>
<dbReference type="InterPro" id="IPR025296">
    <property type="entry name" value="DUF4158"/>
</dbReference>
<gene>
    <name evidence="3" type="ORF">FVF58_50950</name>
</gene>
<evidence type="ECO:0000256" key="1">
    <source>
        <dbReference type="SAM" id="MobiDB-lite"/>
    </source>
</evidence>
<evidence type="ECO:0000313" key="4">
    <source>
        <dbReference type="Proteomes" id="UP000325273"/>
    </source>
</evidence>
<dbReference type="Pfam" id="PF13700">
    <property type="entry name" value="DUF4158"/>
    <property type="match status" value="1"/>
</dbReference>
<keyword evidence="4" id="KW-1185">Reference proteome</keyword>
<feature type="domain" description="DUF4158" evidence="2">
    <location>
        <begin position="12"/>
        <end position="65"/>
    </location>
</feature>
<dbReference type="Proteomes" id="UP000325273">
    <property type="component" value="Unassembled WGS sequence"/>
</dbReference>
<evidence type="ECO:0000259" key="2">
    <source>
        <dbReference type="Pfam" id="PF13700"/>
    </source>
</evidence>
<name>A0A5B0FWH9_9BURK</name>
<evidence type="ECO:0000313" key="3">
    <source>
        <dbReference type="EMBL" id="KAA0995534.1"/>
    </source>
</evidence>
<accession>A0A5B0FWH9</accession>
<organism evidence="3 4">
    <name type="scientific">Paraburkholderia panacisoli</name>
    <dbReference type="NCBI Taxonomy" id="2603818"/>
    <lineage>
        <taxon>Bacteria</taxon>
        <taxon>Pseudomonadati</taxon>
        <taxon>Pseudomonadota</taxon>
        <taxon>Betaproteobacteria</taxon>
        <taxon>Burkholderiales</taxon>
        <taxon>Burkholderiaceae</taxon>
        <taxon>Paraburkholderia</taxon>
    </lineage>
</organism>
<reference evidence="3 4" key="1">
    <citation type="submission" date="2019-08" db="EMBL/GenBank/DDBJ databases">
        <title>Paraburkholderia sp. DCY113.</title>
        <authorList>
            <person name="Kang J."/>
        </authorList>
    </citation>
    <scope>NUCLEOTIDE SEQUENCE [LARGE SCALE GENOMIC DNA]</scope>
    <source>
        <strain evidence="3 4">DCY113</strain>
    </source>
</reference>